<comment type="caution">
    <text evidence="3">The sequence shown here is derived from an EMBL/GenBank/DDBJ whole genome shotgun (WGS) entry which is preliminary data.</text>
</comment>
<reference evidence="3 4" key="1">
    <citation type="journal article" date="2015" name="Stand. Genomic Sci.">
        <title>Genomic Encyclopedia of Bacterial and Archaeal Type Strains, Phase III: the genomes of soil and plant-associated and newly described type strains.</title>
        <authorList>
            <person name="Whitman W.B."/>
            <person name="Woyke T."/>
            <person name="Klenk H.P."/>
            <person name="Zhou Y."/>
            <person name="Lilburn T.G."/>
            <person name="Beck B.J."/>
            <person name="De Vos P."/>
            <person name="Vandamme P."/>
            <person name="Eisen J.A."/>
            <person name="Garrity G."/>
            <person name="Hugenholtz P."/>
            <person name="Kyrpides N.C."/>
        </authorList>
    </citation>
    <scope>NUCLEOTIDE SEQUENCE [LARGE SCALE GENOMIC DNA]</scope>
    <source>
        <strain evidence="3 4">CECT 8445</strain>
    </source>
</reference>
<evidence type="ECO:0000313" key="3">
    <source>
        <dbReference type="EMBL" id="TCK68882.1"/>
    </source>
</evidence>
<dbReference type="InterPro" id="IPR050640">
    <property type="entry name" value="Bact_2-comp_sensor_kinase"/>
</dbReference>
<evidence type="ECO:0000313" key="4">
    <source>
        <dbReference type="Proteomes" id="UP000295714"/>
    </source>
</evidence>
<dbReference type="GO" id="GO:0016020">
    <property type="term" value="C:membrane"/>
    <property type="evidence" value="ECO:0007669"/>
    <property type="project" value="InterPro"/>
</dbReference>
<dbReference type="Proteomes" id="UP000295714">
    <property type="component" value="Unassembled WGS sequence"/>
</dbReference>
<feature type="transmembrane region" description="Helical" evidence="1">
    <location>
        <begin position="43"/>
        <end position="64"/>
    </location>
</feature>
<dbReference type="Pfam" id="PF06580">
    <property type="entry name" value="His_kinase"/>
    <property type="match status" value="1"/>
</dbReference>
<proteinExistence type="predicted"/>
<feature type="transmembrane region" description="Helical" evidence="1">
    <location>
        <begin position="70"/>
        <end position="87"/>
    </location>
</feature>
<dbReference type="GO" id="GO:0000155">
    <property type="term" value="F:phosphorelay sensor kinase activity"/>
    <property type="evidence" value="ECO:0007669"/>
    <property type="project" value="InterPro"/>
</dbReference>
<gene>
    <name evidence="3" type="ORF">DFQ05_0392</name>
</gene>
<keyword evidence="1" id="KW-0472">Membrane</keyword>
<feature type="domain" description="Signal transduction histidine kinase internal region" evidence="2">
    <location>
        <begin position="148"/>
        <end position="224"/>
    </location>
</feature>
<keyword evidence="1" id="KW-1133">Transmembrane helix</keyword>
<dbReference type="EMBL" id="SMGI01000001">
    <property type="protein sequence ID" value="TCK68882.1"/>
    <property type="molecule type" value="Genomic_DNA"/>
</dbReference>
<sequence>MKDVINSNKFSSKELVFILCLNVVVFIFYAFDKRIPGLEAHQILFYLNFAIAGLIINYVCLPNFLYKRKYILFAISTGLIAVAVILVEELILEKIFYPDTRGRRFSNIFYNLLNTLPTLTILVGFKFAWDALTQQREVQKLKNSVKESELQFLKSQINPHFLFNNINNLYAHAIEQSPKTPEIILELSTVLRYMLYECKAKFVPLGKEIEQLKNYINLSKFQVEGRGTVNFNVEEIPSNYKIAPLILTVFIENAFKHSASSQTKSISITINLKVTDEGYLTFECSNTYSEASNVDNLPHGIGLKNVKKRLELIYPNKHQLDIKSDNSIYEVKLEINLNEN</sequence>
<evidence type="ECO:0000259" key="2">
    <source>
        <dbReference type="Pfam" id="PF06580"/>
    </source>
</evidence>
<dbReference type="PANTHER" id="PTHR34220">
    <property type="entry name" value="SENSOR HISTIDINE KINASE YPDA"/>
    <property type="match status" value="1"/>
</dbReference>
<keyword evidence="4" id="KW-1185">Reference proteome</keyword>
<dbReference type="Gene3D" id="3.30.565.10">
    <property type="entry name" value="Histidine kinase-like ATPase, C-terminal domain"/>
    <property type="match status" value="1"/>
</dbReference>
<evidence type="ECO:0000256" key="1">
    <source>
        <dbReference type="SAM" id="Phobius"/>
    </source>
</evidence>
<dbReference type="InterPro" id="IPR036890">
    <property type="entry name" value="HATPase_C_sf"/>
</dbReference>
<keyword evidence="1" id="KW-0812">Transmembrane</keyword>
<feature type="transmembrane region" description="Helical" evidence="1">
    <location>
        <begin position="108"/>
        <end position="129"/>
    </location>
</feature>
<organism evidence="3 4">
    <name type="scientific">Winogradskyella wandonensis</name>
    <dbReference type="NCBI Taxonomy" id="1442586"/>
    <lineage>
        <taxon>Bacteria</taxon>
        <taxon>Pseudomonadati</taxon>
        <taxon>Bacteroidota</taxon>
        <taxon>Flavobacteriia</taxon>
        <taxon>Flavobacteriales</taxon>
        <taxon>Flavobacteriaceae</taxon>
        <taxon>Winogradskyella</taxon>
    </lineage>
</organism>
<dbReference type="RefSeq" id="WP_132703034.1">
    <property type="nucleotide sequence ID" value="NZ_SMGI01000001.1"/>
</dbReference>
<accession>A0A4R1KUM4</accession>
<dbReference type="InterPro" id="IPR010559">
    <property type="entry name" value="Sig_transdc_His_kin_internal"/>
</dbReference>
<dbReference type="OrthoDB" id="9809908at2"/>
<name>A0A4R1KUM4_9FLAO</name>
<protein>
    <submittedName>
        <fullName evidence="3">GHKL domain-containing protein</fullName>
    </submittedName>
</protein>
<dbReference type="PANTHER" id="PTHR34220:SF7">
    <property type="entry name" value="SENSOR HISTIDINE KINASE YPDA"/>
    <property type="match status" value="1"/>
</dbReference>
<dbReference type="AlphaFoldDB" id="A0A4R1KUM4"/>
<feature type="transmembrane region" description="Helical" evidence="1">
    <location>
        <begin position="15"/>
        <end position="31"/>
    </location>
</feature>